<organism evidence="6 7">
    <name type="scientific">Pygocentrus nattereri</name>
    <name type="common">Red-bellied piranha</name>
    <dbReference type="NCBI Taxonomy" id="42514"/>
    <lineage>
        <taxon>Eukaryota</taxon>
        <taxon>Metazoa</taxon>
        <taxon>Chordata</taxon>
        <taxon>Craniata</taxon>
        <taxon>Vertebrata</taxon>
        <taxon>Euteleostomi</taxon>
        <taxon>Actinopterygii</taxon>
        <taxon>Neopterygii</taxon>
        <taxon>Teleostei</taxon>
        <taxon>Ostariophysi</taxon>
        <taxon>Characiformes</taxon>
        <taxon>Characoidei</taxon>
        <taxon>Pygocentrus</taxon>
    </lineage>
</organism>
<reference evidence="6 7" key="1">
    <citation type="submission" date="2020-10" db="EMBL/GenBank/DDBJ databases">
        <title>Pygocentrus nattereri (red-bellied piranha) genome, fPygNat1, primary haplotype.</title>
        <authorList>
            <person name="Myers G."/>
            <person name="Meyer A."/>
            <person name="Karagic N."/>
            <person name="Pippel M."/>
            <person name="Winkler S."/>
            <person name="Tracey A."/>
            <person name="Wood J."/>
            <person name="Formenti G."/>
            <person name="Howe K."/>
            <person name="Fedrigo O."/>
            <person name="Jarvis E.D."/>
        </authorList>
    </citation>
    <scope>NUCLEOTIDE SEQUENCE [LARGE SCALE GENOMIC DNA]</scope>
</reference>
<feature type="compositionally biased region" description="Basic and acidic residues" evidence="4">
    <location>
        <begin position="186"/>
        <end position="209"/>
    </location>
</feature>
<dbReference type="OrthoDB" id="8954335at2759"/>
<dbReference type="GO" id="GO:0005525">
    <property type="term" value="F:GTP binding"/>
    <property type="evidence" value="ECO:0007669"/>
    <property type="project" value="UniProtKB-KW"/>
</dbReference>
<dbReference type="Pfam" id="PF04548">
    <property type="entry name" value="AIG1"/>
    <property type="match status" value="2"/>
</dbReference>
<accession>A0A3B4CS44</accession>
<dbReference type="STRING" id="42514.ENSPNAP00000014922"/>
<evidence type="ECO:0000313" key="7">
    <source>
        <dbReference type="Proteomes" id="UP001501920"/>
    </source>
</evidence>
<dbReference type="AlphaFoldDB" id="A0A3B4CS44"/>
<dbReference type="InterPro" id="IPR006703">
    <property type="entry name" value="G_AIG1"/>
</dbReference>
<dbReference type="Ensembl" id="ENSPNAT00000022950.2">
    <property type="protein sequence ID" value="ENSPNAP00000014922.2"/>
    <property type="gene ID" value="ENSPNAG00000020886.2"/>
</dbReference>
<name>A0A3B4CS44_PYGNA</name>
<keyword evidence="3" id="KW-0342">GTP-binding</keyword>
<evidence type="ECO:0000259" key="5">
    <source>
        <dbReference type="PROSITE" id="PS51720"/>
    </source>
</evidence>
<proteinExistence type="inferred from homology"/>
<evidence type="ECO:0000256" key="2">
    <source>
        <dbReference type="ARBA" id="ARBA00022741"/>
    </source>
</evidence>
<dbReference type="PANTHER" id="PTHR10903">
    <property type="entry name" value="GTPASE, IMAP FAMILY MEMBER-RELATED"/>
    <property type="match status" value="1"/>
</dbReference>
<reference evidence="6" key="3">
    <citation type="submission" date="2025-09" db="UniProtKB">
        <authorList>
            <consortium name="Ensembl"/>
        </authorList>
    </citation>
    <scope>IDENTIFICATION</scope>
</reference>
<protein>
    <recommendedName>
        <fullName evidence="5">AIG1-type G domain-containing protein</fullName>
    </recommendedName>
</protein>
<dbReference type="SUPFAM" id="SSF52540">
    <property type="entry name" value="P-loop containing nucleoside triphosphate hydrolases"/>
    <property type="match status" value="1"/>
</dbReference>
<dbReference type="FunFam" id="3.40.50.300:FF:000366">
    <property type="entry name" value="GTPase, IMAP family member 2"/>
    <property type="match status" value="1"/>
</dbReference>
<evidence type="ECO:0000256" key="1">
    <source>
        <dbReference type="ARBA" id="ARBA00008535"/>
    </source>
</evidence>
<keyword evidence="7" id="KW-1185">Reference proteome</keyword>
<dbReference type="OMA" id="NTPDLYH"/>
<dbReference type="PROSITE" id="PS51720">
    <property type="entry name" value="G_AIG1"/>
    <property type="match status" value="1"/>
</dbReference>
<dbReference type="GeneID" id="108437822"/>
<evidence type="ECO:0000313" key="6">
    <source>
        <dbReference type="Ensembl" id="ENSPNAP00000014922.2"/>
    </source>
</evidence>
<dbReference type="Proteomes" id="UP001501920">
    <property type="component" value="Chromosome 18"/>
</dbReference>
<dbReference type="InterPro" id="IPR045058">
    <property type="entry name" value="GIMA/IAN/Toc"/>
</dbReference>
<feature type="region of interest" description="Disordered" evidence="4">
    <location>
        <begin position="182"/>
        <end position="215"/>
    </location>
</feature>
<dbReference type="PANTHER" id="PTHR10903:SF188">
    <property type="entry name" value="GTPASE IMAP FAMILY MEMBER 2-LIKE-RELATED"/>
    <property type="match status" value="1"/>
</dbReference>
<evidence type="ECO:0000256" key="3">
    <source>
        <dbReference type="ARBA" id="ARBA00023134"/>
    </source>
</evidence>
<evidence type="ECO:0000256" key="4">
    <source>
        <dbReference type="SAM" id="MobiDB-lite"/>
    </source>
</evidence>
<comment type="similarity">
    <text evidence="1">Belongs to the TRAFAC class TrmE-Era-EngA-EngB-Septin-like GTPase superfamily. AIG1/Toc34/Toc159-like paraseptin GTPase family. IAN subfamily.</text>
</comment>
<sequence length="520" mass="58452">MEDTNSCASGINMLTVILLGKSGSNKALIGNTILDHECFSPEESTCKTAVLQMDSGMCCVINTPDLYHGQNPGCENQAFEKIKPSFPDTYAFLLIMHDDHVSSEEMAMLEQLKQTYGQEVVDDIIVVLVKCETMPLKESTSTATNHIQMIIDQCGGRVCYFKHGMKSKELKDQLLTQYGRIQQKCTPERSDETLEEPDKSGHLTPEMEKAPSAASSALFETPAAAMPEEEKVEFRIYETILTSSKPCDIKQEQEQAQPIPPEAEIVAAAPEEDKERSRIYETIERTPELFGENLEKTQPKPAEKKSAEAIFDGERNVMTIVLLGQTGSGKSATGNTILAKRHFESHASSTATTQECKVAEELVYGIRIRVIDTPDFFNDDLKNPENHVKTCKELSQQEPVVYLLVMHMGRFTVGERESVSNVQKMFGEEVVRKTVVLFTGKEKLKGGSLEEYIKDTDPQLQLLIKAFGSRCHAFDNNDKSRHQVKQLIKIIVEMQYGGRDHIKDHYPRYKKSDHKDCRVL</sequence>
<dbReference type="RefSeq" id="XP_017570682.2">
    <property type="nucleotide sequence ID" value="XM_017715193.2"/>
</dbReference>
<feature type="domain" description="AIG1-type G" evidence="5">
    <location>
        <begin position="315"/>
        <end position="510"/>
    </location>
</feature>
<dbReference type="InterPro" id="IPR027417">
    <property type="entry name" value="P-loop_NTPase"/>
</dbReference>
<dbReference type="Gene3D" id="3.40.50.300">
    <property type="entry name" value="P-loop containing nucleotide triphosphate hydrolases"/>
    <property type="match status" value="2"/>
</dbReference>
<reference evidence="6" key="2">
    <citation type="submission" date="2025-08" db="UniProtKB">
        <authorList>
            <consortium name="Ensembl"/>
        </authorList>
    </citation>
    <scope>IDENTIFICATION</scope>
</reference>
<keyword evidence="2" id="KW-0547">Nucleotide-binding</keyword>
<dbReference type="GeneTree" id="ENSGT00940000154844"/>